<dbReference type="Proteomes" id="UP000516384">
    <property type="component" value="Chromosome"/>
</dbReference>
<accession>A0A7H0Y2Z7</accession>
<proteinExistence type="predicted"/>
<reference evidence="1 2" key="1">
    <citation type="submission" date="2020-09" db="EMBL/GenBank/DDBJ databases">
        <title>Characterization of Paenibacillus peoriae strain ZF390 with broad-spectrum antimicrobial activity as a potential biocontrol agent.</title>
        <authorList>
            <person name="Li L."/>
            <person name="Zhao Y."/>
            <person name="Li B."/>
            <person name="Xie X."/>
        </authorList>
    </citation>
    <scope>NUCLEOTIDE SEQUENCE [LARGE SCALE GENOMIC DNA]</scope>
    <source>
        <strain evidence="1 2">ZF390</strain>
    </source>
</reference>
<sequence length="55" mass="6513">MPKDILFIDKNNDDIWASHDKALEHLKENRIEFDTLSNYDPKIDVDIDLMLVIEI</sequence>
<dbReference type="AlphaFoldDB" id="A0A7H0Y2Z7"/>
<evidence type="ECO:0000313" key="1">
    <source>
        <dbReference type="EMBL" id="QNR65455.1"/>
    </source>
</evidence>
<dbReference type="EMBL" id="CP061172">
    <property type="protein sequence ID" value="QNR65455.1"/>
    <property type="molecule type" value="Genomic_DNA"/>
</dbReference>
<name>A0A7H0Y2Z7_9BACL</name>
<evidence type="ECO:0000313" key="2">
    <source>
        <dbReference type="Proteomes" id="UP000516384"/>
    </source>
</evidence>
<gene>
    <name evidence="1" type="ORF">IAQ67_16305</name>
</gene>
<protein>
    <submittedName>
        <fullName evidence="1">Uncharacterized protein</fullName>
    </submittedName>
</protein>
<organism evidence="1 2">
    <name type="scientific">Paenibacillus peoriae</name>
    <dbReference type="NCBI Taxonomy" id="59893"/>
    <lineage>
        <taxon>Bacteria</taxon>
        <taxon>Bacillati</taxon>
        <taxon>Bacillota</taxon>
        <taxon>Bacilli</taxon>
        <taxon>Bacillales</taxon>
        <taxon>Paenibacillaceae</taxon>
        <taxon>Paenibacillus</taxon>
    </lineage>
</organism>